<comment type="similarity">
    <text evidence="5">Belongs to the SAT4 family.</text>
</comment>
<dbReference type="AlphaFoldDB" id="A0AAW0BQL1"/>
<feature type="transmembrane region" description="Helical" evidence="7">
    <location>
        <begin position="6"/>
        <end position="28"/>
    </location>
</feature>
<evidence type="ECO:0000259" key="8">
    <source>
        <dbReference type="Pfam" id="PF20684"/>
    </source>
</evidence>
<comment type="caution">
    <text evidence="9">The sequence shown here is derived from an EMBL/GenBank/DDBJ whole genome shotgun (WGS) entry which is preliminary data.</text>
</comment>
<dbReference type="InterPro" id="IPR052337">
    <property type="entry name" value="SAT4-like"/>
</dbReference>
<name>A0AAW0BQL1_9AGAR</name>
<comment type="subcellular location">
    <subcellularLocation>
        <location evidence="1">Membrane</location>
        <topology evidence="1">Multi-pass membrane protein</topology>
    </subcellularLocation>
</comment>
<feature type="transmembrane region" description="Helical" evidence="7">
    <location>
        <begin position="152"/>
        <end position="177"/>
    </location>
</feature>
<feature type="transmembrane region" description="Helical" evidence="7">
    <location>
        <begin position="40"/>
        <end position="60"/>
    </location>
</feature>
<proteinExistence type="inferred from homology"/>
<dbReference type="PANTHER" id="PTHR33048:SF47">
    <property type="entry name" value="INTEGRAL MEMBRANE PROTEIN-RELATED"/>
    <property type="match status" value="1"/>
</dbReference>
<dbReference type="InterPro" id="IPR049326">
    <property type="entry name" value="Rhodopsin_dom_fungi"/>
</dbReference>
<sequence>MVSVTNLRIITTVLFGVAQLTTYARAILRYRRHRFWVDDGVALLATICSLVGLVCFWVDSDVEGIGPFVQSEASRIRASWVVNGMFISVLWSSRLAILLSLIRVLPYRLRSIPYAVCCLFMMMWAAILALTVKMCEPSAEWWKVNHHCQDRVTLMTTLSFEFFSALFLVLAPAVLSAKLPEDIPALQQGIVSSVAVVGLFLLGGSIAHGIFFVQHNGDLEQLTACIQVATTLLFTNIPALVVFASGSHGRNLDKPSHTGSISPSGPGKFSVESMKASIGFPRPLSARSSTPLTDKSATPEPSPYHLSFFPPVSSEKRQQTALLLGLPIDSERRDIPGSPSIYSDENTADTHRATLPIANKFARDLTPTTPHSETLYSRDSIHDYPFINEPPDAYTAVDQTPRVPSWLSNQSSILDQYHQALTPAPETPGSGRSTIVDRTPLLPEAKAVRFLSPLVTEAYTPPASDTNSSTYSTSSASTPISKYLAEEDPFSSQTIGAAVIDVQPGVAIELAMPKPAWLCGPEPQRISQVQPF</sequence>
<feature type="transmembrane region" description="Helical" evidence="7">
    <location>
        <begin position="114"/>
        <end position="132"/>
    </location>
</feature>
<feature type="region of interest" description="Disordered" evidence="6">
    <location>
        <begin position="280"/>
        <end position="310"/>
    </location>
</feature>
<protein>
    <recommendedName>
        <fullName evidence="8">Rhodopsin domain-containing protein</fullName>
    </recommendedName>
</protein>
<keyword evidence="4 7" id="KW-0472">Membrane</keyword>
<evidence type="ECO:0000256" key="7">
    <source>
        <dbReference type="SAM" id="Phobius"/>
    </source>
</evidence>
<evidence type="ECO:0000313" key="10">
    <source>
        <dbReference type="Proteomes" id="UP001383192"/>
    </source>
</evidence>
<evidence type="ECO:0000256" key="6">
    <source>
        <dbReference type="SAM" id="MobiDB-lite"/>
    </source>
</evidence>
<feature type="transmembrane region" description="Helical" evidence="7">
    <location>
        <begin position="80"/>
        <end position="102"/>
    </location>
</feature>
<evidence type="ECO:0000256" key="5">
    <source>
        <dbReference type="ARBA" id="ARBA00038359"/>
    </source>
</evidence>
<dbReference type="GO" id="GO:0016020">
    <property type="term" value="C:membrane"/>
    <property type="evidence" value="ECO:0007669"/>
    <property type="project" value="UniProtKB-SubCell"/>
</dbReference>
<organism evidence="9 10">
    <name type="scientific">Paramarasmius palmivorus</name>
    <dbReference type="NCBI Taxonomy" id="297713"/>
    <lineage>
        <taxon>Eukaryota</taxon>
        <taxon>Fungi</taxon>
        <taxon>Dikarya</taxon>
        <taxon>Basidiomycota</taxon>
        <taxon>Agaricomycotina</taxon>
        <taxon>Agaricomycetes</taxon>
        <taxon>Agaricomycetidae</taxon>
        <taxon>Agaricales</taxon>
        <taxon>Marasmiineae</taxon>
        <taxon>Marasmiaceae</taxon>
        <taxon>Paramarasmius</taxon>
    </lineage>
</organism>
<gene>
    <name evidence="9" type="ORF">VNI00_014850</name>
</gene>
<accession>A0AAW0BQL1</accession>
<keyword evidence="10" id="KW-1185">Reference proteome</keyword>
<keyword evidence="2 7" id="KW-0812">Transmembrane</keyword>
<evidence type="ECO:0000256" key="1">
    <source>
        <dbReference type="ARBA" id="ARBA00004141"/>
    </source>
</evidence>
<feature type="transmembrane region" description="Helical" evidence="7">
    <location>
        <begin position="224"/>
        <end position="244"/>
    </location>
</feature>
<feature type="transmembrane region" description="Helical" evidence="7">
    <location>
        <begin position="189"/>
        <end position="212"/>
    </location>
</feature>
<reference evidence="9 10" key="1">
    <citation type="submission" date="2024-01" db="EMBL/GenBank/DDBJ databases">
        <title>A draft genome for a cacao thread blight-causing isolate of Paramarasmius palmivorus.</title>
        <authorList>
            <person name="Baruah I.K."/>
            <person name="Bukari Y."/>
            <person name="Amoako-Attah I."/>
            <person name="Meinhardt L.W."/>
            <person name="Bailey B.A."/>
            <person name="Cohen S.P."/>
        </authorList>
    </citation>
    <scope>NUCLEOTIDE SEQUENCE [LARGE SCALE GENOMIC DNA]</scope>
    <source>
        <strain evidence="9 10">GH-12</strain>
    </source>
</reference>
<evidence type="ECO:0000313" key="9">
    <source>
        <dbReference type="EMBL" id="KAK7028837.1"/>
    </source>
</evidence>
<dbReference type="Pfam" id="PF20684">
    <property type="entry name" value="Fung_rhodopsin"/>
    <property type="match status" value="1"/>
</dbReference>
<dbReference type="PANTHER" id="PTHR33048">
    <property type="entry name" value="PTH11-LIKE INTEGRAL MEMBRANE PROTEIN (AFU_ORTHOLOGUE AFUA_5G11245)"/>
    <property type="match status" value="1"/>
</dbReference>
<feature type="domain" description="Rhodopsin" evidence="8">
    <location>
        <begin position="25"/>
        <end position="207"/>
    </location>
</feature>
<keyword evidence="3 7" id="KW-1133">Transmembrane helix</keyword>
<dbReference type="EMBL" id="JAYKXP010000088">
    <property type="protein sequence ID" value="KAK7028837.1"/>
    <property type="molecule type" value="Genomic_DNA"/>
</dbReference>
<evidence type="ECO:0000256" key="2">
    <source>
        <dbReference type="ARBA" id="ARBA00022692"/>
    </source>
</evidence>
<feature type="compositionally biased region" description="Polar residues" evidence="6">
    <location>
        <begin position="286"/>
        <end position="296"/>
    </location>
</feature>
<dbReference type="Proteomes" id="UP001383192">
    <property type="component" value="Unassembled WGS sequence"/>
</dbReference>
<evidence type="ECO:0000256" key="3">
    <source>
        <dbReference type="ARBA" id="ARBA00022989"/>
    </source>
</evidence>
<evidence type="ECO:0000256" key="4">
    <source>
        <dbReference type="ARBA" id="ARBA00023136"/>
    </source>
</evidence>